<protein>
    <recommendedName>
        <fullName evidence="4">RING-type E3 ubiquitin transferase</fullName>
        <ecNumber evidence="4">2.3.2.27</ecNumber>
    </recommendedName>
</protein>
<dbReference type="EMBL" id="JBBWWQ010000018">
    <property type="protein sequence ID" value="KAK8921994.1"/>
    <property type="molecule type" value="Genomic_DNA"/>
</dbReference>
<evidence type="ECO:0000256" key="3">
    <source>
        <dbReference type="ARBA" id="ARBA00004906"/>
    </source>
</evidence>
<evidence type="ECO:0000256" key="7">
    <source>
        <dbReference type="ARBA" id="ARBA00022723"/>
    </source>
</evidence>
<evidence type="ECO:0000256" key="15">
    <source>
        <dbReference type="SAM" id="Phobius"/>
    </source>
</evidence>
<reference evidence="17 18" key="1">
    <citation type="journal article" date="2022" name="Nat. Plants">
        <title>Genomes of leafy and leafless Platanthera orchids illuminate the evolution of mycoheterotrophy.</title>
        <authorList>
            <person name="Li M.H."/>
            <person name="Liu K.W."/>
            <person name="Li Z."/>
            <person name="Lu H.C."/>
            <person name="Ye Q.L."/>
            <person name="Zhang D."/>
            <person name="Wang J.Y."/>
            <person name="Li Y.F."/>
            <person name="Zhong Z.M."/>
            <person name="Liu X."/>
            <person name="Yu X."/>
            <person name="Liu D.K."/>
            <person name="Tu X.D."/>
            <person name="Liu B."/>
            <person name="Hao Y."/>
            <person name="Liao X.Y."/>
            <person name="Jiang Y.T."/>
            <person name="Sun W.H."/>
            <person name="Chen J."/>
            <person name="Chen Y.Q."/>
            <person name="Ai Y."/>
            <person name="Zhai J.W."/>
            <person name="Wu S.S."/>
            <person name="Zhou Z."/>
            <person name="Hsiao Y.Y."/>
            <person name="Wu W.L."/>
            <person name="Chen Y.Y."/>
            <person name="Lin Y.F."/>
            <person name="Hsu J.L."/>
            <person name="Li C.Y."/>
            <person name="Wang Z.W."/>
            <person name="Zhao X."/>
            <person name="Zhong W.Y."/>
            <person name="Ma X.K."/>
            <person name="Ma L."/>
            <person name="Huang J."/>
            <person name="Chen G.Z."/>
            <person name="Huang M.Z."/>
            <person name="Huang L."/>
            <person name="Peng D.H."/>
            <person name="Luo Y.B."/>
            <person name="Zou S.Q."/>
            <person name="Chen S.P."/>
            <person name="Lan S."/>
            <person name="Tsai W.C."/>
            <person name="Van de Peer Y."/>
            <person name="Liu Z.J."/>
        </authorList>
    </citation>
    <scope>NUCLEOTIDE SEQUENCE [LARGE SCALE GENOMIC DNA]</scope>
    <source>
        <strain evidence="17">Lor287</strain>
    </source>
</reference>
<keyword evidence="5" id="KW-0808">Transferase</keyword>
<dbReference type="GO" id="GO:0016567">
    <property type="term" value="P:protein ubiquitination"/>
    <property type="evidence" value="ECO:0007669"/>
    <property type="project" value="InterPro"/>
</dbReference>
<evidence type="ECO:0000256" key="4">
    <source>
        <dbReference type="ARBA" id="ARBA00012483"/>
    </source>
</evidence>
<evidence type="ECO:0000256" key="8">
    <source>
        <dbReference type="ARBA" id="ARBA00022771"/>
    </source>
</evidence>
<evidence type="ECO:0000256" key="12">
    <source>
        <dbReference type="ARBA" id="ARBA00023136"/>
    </source>
</evidence>
<dbReference type="SUPFAM" id="SSF57850">
    <property type="entry name" value="RING/U-box"/>
    <property type="match status" value="1"/>
</dbReference>
<keyword evidence="11 15" id="KW-1133">Transmembrane helix</keyword>
<dbReference type="Pfam" id="PF13639">
    <property type="entry name" value="zf-RING_2"/>
    <property type="match status" value="1"/>
</dbReference>
<accession>A0AAP0B0S1</accession>
<keyword evidence="18" id="KW-1185">Reference proteome</keyword>
<dbReference type="GO" id="GO:0061630">
    <property type="term" value="F:ubiquitin protein ligase activity"/>
    <property type="evidence" value="ECO:0007669"/>
    <property type="project" value="UniProtKB-EC"/>
</dbReference>
<dbReference type="Proteomes" id="UP001418222">
    <property type="component" value="Unassembled WGS sequence"/>
</dbReference>
<evidence type="ECO:0000259" key="16">
    <source>
        <dbReference type="PROSITE" id="PS50089"/>
    </source>
</evidence>
<keyword evidence="8 13" id="KW-0863">Zinc-finger</keyword>
<keyword evidence="7" id="KW-0479">Metal-binding</keyword>
<feature type="transmembrane region" description="Helical" evidence="15">
    <location>
        <begin position="25"/>
        <end position="49"/>
    </location>
</feature>
<dbReference type="InterPro" id="IPR001841">
    <property type="entry name" value="Znf_RING"/>
</dbReference>
<dbReference type="GO" id="GO:0008270">
    <property type="term" value="F:zinc ion binding"/>
    <property type="evidence" value="ECO:0007669"/>
    <property type="project" value="UniProtKB-KW"/>
</dbReference>
<evidence type="ECO:0000256" key="14">
    <source>
        <dbReference type="SAM" id="MobiDB-lite"/>
    </source>
</evidence>
<keyword evidence="12 15" id="KW-0472">Membrane</keyword>
<organism evidence="17 18">
    <name type="scientific">Platanthera zijinensis</name>
    <dbReference type="NCBI Taxonomy" id="2320716"/>
    <lineage>
        <taxon>Eukaryota</taxon>
        <taxon>Viridiplantae</taxon>
        <taxon>Streptophyta</taxon>
        <taxon>Embryophyta</taxon>
        <taxon>Tracheophyta</taxon>
        <taxon>Spermatophyta</taxon>
        <taxon>Magnoliopsida</taxon>
        <taxon>Liliopsida</taxon>
        <taxon>Asparagales</taxon>
        <taxon>Orchidaceae</taxon>
        <taxon>Orchidoideae</taxon>
        <taxon>Orchideae</taxon>
        <taxon>Orchidinae</taxon>
        <taxon>Platanthera</taxon>
    </lineage>
</organism>
<proteinExistence type="predicted"/>
<dbReference type="InterPro" id="IPR044600">
    <property type="entry name" value="ATL1/ATL16-like"/>
</dbReference>
<keyword evidence="6 15" id="KW-0812">Transmembrane</keyword>
<feature type="region of interest" description="Disordered" evidence="14">
    <location>
        <begin position="183"/>
        <end position="300"/>
    </location>
</feature>
<dbReference type="PANTHER" id="PTHR46913">
    <property type="entry name" value="RING-H2 FINGER PROTEIN ATL16"/>
    <property type="match status" value="1"/>
</dbReference>
<feature type="domain" description="RING-type" evidence="16">
    <location>
        <begin position="102"/>
        <end position="144"/>
    </location>
</feature>
<evidence type="ECO:0000256" key="13">
    <source>
        <dbReference type="PROSITE-ProRule" id="PRU00175"/>
    </source>
</evidence>
<evidence type="ECO:0000256" key="9">
    <source>
        <dbReference type="ARBA" id="ARBA00022786"/>
    </source>
</evidence>
<dbReference type="SMART" id="SM00184">
    <property type="entry name" value="RING"/>
    <property type="match status" value="1"/>
</dbReference>
<evidence type="ECO:0000256" key="2">
    <source>
        <dbReference type="ARBA" id="ARBA00004167"/>
    </source>
</evidence>
<comment type="subcellular location">
    <subcellularLocation>
        <location evidence="2">Membrane</location>
        <topology evidence="2">Single-pass membrane protein</topology>
    </subcellularLocation>
</comment>
<sequence>MGETNMPSSMGFRPGSSDATVKVNAFTVIVAMVVIFGAVILVILVYLYAQHYWRSMSARRRAQLIFAAGELPATGLGLEPEVLRSLPVTLYKPGDFKEGIECAVCLAELAAGDEARLLEKCGHGFHLECIDMWLGSHTTCPVCRCSVGLQASVEPPPPANSERNGRLLAESSDLRSDAVLWGNRNHANGAGRSTSQVENSGGSSGRMLAISIPVRSTEGFSPSPLPSSSMSGTEEVKSPVEEDGSTAESKLGSLRRLLSGGKRAGGSSCSSTSRIGDLEQGMLGSAAENTARNSVSHKSP</sequence>
<dbReference type="InterPro" id="IPR013083">
    <property type="entry name" value="Znf_RING/FYVE/PHD"/>
</dbReference>
<dbReference type="GO" id="GO:0016020">
    <property type="term" value="C:membrane"/>
    <property type="evidence" value="ECO:0007669"/>
    <property type="project" value="UniProtKB-SubCell"/>
</dbReference>
<comment type="catalytic activity">
    <reaction evidence="1">
        <text>S-ubiquitinyl-[E2 ubiquitin-conjugating enzyme]-L-cysteine + [acceptor protein]-L-lysine = [E2 ubiquitin-conjugating enzyme]-L-cysteine + N(6)-ubiquitinyl-[acceptor protein]-L-lysine.</text>
        <dbReference type="EC" id="2.3.2.27"/>
    </reaction>
</comment>
<keyword evidence="9" id="KW-0833">Ubl conjugation pathway</keyword>
<evidence type="ECO:0000313" key="17">
    <source>
        <dbReference type="EMBL" id="KAK8921994.1"/>
    </source>
</evidence>
<comment type="caution">
    <text evidence="17">The sequence shown here is derived from an EMBL/GenBank/DDBJ whole genome shotgun (WGS) entry which is preliminary data.</text>
</comment>
<evidence type="ECO:0000256" key="11">
    <source>
        <dbReference type="ARBA" id="ARBA00022989"/>
    </source>
</evidence>
<dbReference type="PROSITE" id="PS50089">
    <property type="entry name" value="ZF_RING_2"/>
    <property type="match status" value="1"/>
</dbReference>
<dbReference type="EC" id="2.3.2.27" evidence="4"/>
<keyword evidence="10" id="KW-0862">Zinc</keyword>
<gene>
    <name evidence="17" type="primary">ATL60</name>
    <name evidence="17" type="ORF">KSP39_PZI020716</name>
</gene>
<dbReference type="AlphaFoldDB" id="A0AAP0B0S1"/>
<feature type="compositionally biased region" description="Polar residues" evidence="14">
    <location>
        <begin position="287"/>
        <end position="300"/>
    </location>
</feature>
<dbReference type="PANTHER" id="PTHR46913:SF1">
    <property type="entry name" value="RING-H2 FINGER PROTEIN ATL16"/>
    <property type="match status" value="1"/>
</dbReference>
<evidence type="ECO:0000256" key="6">
    <source>
        <dbReference type="ARBA" id="ARBA00022692"/>
    </source>
</evidence>
<evidence type="ECO:0000256" key="1">
    <source>
        <dbReference type="ARBA" id="ARBA00000900"/>
    </source>
</evidence>
<name>A0AAP0B0S1_9ASPA</name>
<feature type="compositionally biased region" description="Low complexity" evidence="14">
    <location>
        <begin position="249"/>
        <end position="268"/>
    </location>
</feature>
<dbReference type="CDD" id="cd16461">
    <property type="entry name" value="RING-H2_EL5-like"/>
    <property type="match status" value="1"/>
</dbReference>
<dbReference type="Gene3D" id="3.30.40.10">
    <property type="entry name" value="Zinc/RING finger domain, C3HC4 (zinc finger)"/>
    <property type="match status" value="1"/>
</dbReference>
<evidence type="ECO:0000256" key="10">
    <source>
        <dbReference type="ARBA" id="ARBA00022833"/>
    </source>
</evidence>
<comment type="pathway">
    <text evidence="3">Protein modification; protein ubiquitination.</text>
</comment>
<evidence type="ECO:0000313" key="18">
    <source>
        <dbReference type="Proteomes" id="UP001418222"/>
    </source>
</evidence>
<evidence type="ECO:0000256" key="5">
    <source>
        <dbReference type="ARBA" id="ARBA00022679"/>
    </source>
</evidence>
<feature type="compositionally biased region" description="Polar residues" evidence="14">
    <location>
        <begin position="191"/>
        <end position="201"/>
    </location>
</feature>